<proteinExistence type="inferred from homology"/>
<dbReference type="CDD" id="cd17261">
    <property type="entry name" value="RMtype1_S_EcoKI-TRD2-CR2_like"/>
    <property type="match status" value="1"/>
</dbReference>
<dbReference type="Gene3D" id="3.90.220.20">
    <property type="entry name" value="DNA methylase specificity domains"/>
    <property type="match status" value="2"/>
</dbReference>
<dbReference type="GO" id="GO:0004519">
    <property type="term" value="F:endonuclease activity"/>
    <property type="evidence" value="ECO:0007669"/>
    <property type="project" value="UniProtKB-KW"/>
</dbReference>
<keyword evidence="3" id="KW-0238">DNA-binding</keyword>
<reference evidence="5" key="1">
    <citation type="submission" date="2020-07" db="EMBL/GenBank/DDBJ databases">
        <title>Severe corrosion of carbon steel in oil field produced water can be linked to methanogenic archaea containing a special type of NiFe hydrogenase.</title>
        <authorList>
            <person name="Lahme S."/>
            <person name="Mand J."/>
            <person name="Longwell J."/>
            <person name="Smith R."/>
            <person name="Enning D."/>
        </authorList>
    </citation>
    <scope>NUCLEOTIDE SEQUENCE</scope>
    <source>
        <strain evidence="5">MIC098Bin6</strain>
    </source>
</reference>
<accession>A0A931GAR8</accession>
<comment type="similarity">
    <text evidence="1">Belongs to the type-I restriction system S methylase family.</text>
</comment>
<evidence type="ECO:0000259" key="4">
    <source>
        <dbReference type="Pfam" id="PF01420"/>
    </source>
</evidence>
<dbReference type="Pfam" id="PF01420">
    <property type="entry name" value="Methylase_S"/>
    <property type="match status" value="2"/>
</dbReference>
<organism evidence="5 6">
    <name type="scientific">Desulfotignum balticum</name>
    <dbReference type="NCBI Taxonomy" id="115781"/>
    <lineage>
        <taxon>Bacteria</taxon>
        <taxon>Pseudomonadati</taxon>
        <taxon>Thermodesulfobacteriota</taxon>
        <taxon>Desulfobacteria</taxon>
        <taxon>Desulfobacterales</taxon>
        <taxon>Desulfobacteraceae</taxon>
        <taxon>Desulfotignum</taxon>
    </lineage>
</organism>
<keyword evidence="5" id="KW-0255">Endonuclease</keyword>
<evidence type="ECO:0000313" key="5">
    <source>
        <dbReference type="EMBL" id="MBG0778774.1"/>
    </source>
</evidence>
<evidence type="ECO:0000256" key="2">
    <source>
        <dbReference type="ARBA" id="ARBA00022747"/>
    </source>
</evidence>
<feature type="domain" description="Type I restriction modification DNA specificity" evidence="4">
    <location>
        <begin position="88"/>
        <end position="242"/>
    </location>
</feature>
<comment type="caution">
    <text evidence="5">The sequence shown here is derived from an EMBL/GenBank/DDBJ whole genome shotgun (WGS) entry which is preliminary data.</text>
</comment>
<dbReference type="InterPro" id="IPR051212">
    <property type="entry name" value="Type-I_RE_S_subunit"/>
</dbReference>
<dbReference type="Proteomes" id="UP000706172">
    <property type="component" value="Unassembled WGS sequence"/>
</dbReference>
<dbReference type="InterPro" id="IPR000055">
    <property type="entry name" value="Restrct_endonuc_typeI_TRD"/>
</dbReference>
<name>A0A931GAR8_9BACT</name>
<dbReference type="EMBL" id="JACCQK010000104">
    <property type="protein sequence ID" value="MBG0778774.1"/>
    <property type="molecule type" value="Genomic_DNA"/>
</dbReference>
<dbReference type="PANTHER" id="PTHR43140">
    <property type="entry name" value="TYPE-1 RESTRICTION ENZYME ECOKI SPECIFICITY PROTEIN"/>
    <property type="match status" value="1"/>
</dbReference>
<dbReference type="AlphaFoldDB" id="A0A931GAR8"/>
<dbReference type="InterPro" id="IPR044946">
    <property type="entry name" value="Restrct_endonuc_typeI_TRD_sf"/>
</dbReference>
<evidence type="ECO:0000256" key="3">
    <source>
        <dbReference type="ARBA" id="ARBA00023125"/>
    </source>
</evidence>
<dbReference type="PANTHER" id="PTHR43140:SF1">
    <property type="entry name" value="TYPE I RESTRICTION ENZYME ECOKI SPECIFICITY SUBUNIT"/>
    <property type="match status" value="1"/>
</dbReference>
<protein>
    <submittedName>
        <fullName evidence="5">Restriction endonuclease subunit S</fullName>
    </submittedName>
</protein>
<evidence type="ECO:0000313" key="6">
    <source>
        <dbReference type="Proteomes" id="UP000706172"/>
    </source>
</evidence>
<keyword evidence="5" id="KW-0378">Hydrolase</keyword>
<evidence type="ECO:0000256" key="1">
    <source>
        <dbReference type="ARBA" id="ARBA00010923"/>
    </source>
</evidence>
<dbReference type="GO" id="GO:0009307">
    <property type="term" value="P:DNA restriction-modification system"/>
    <property type="evidence" value="ECO:0007669"/>
    <property type="project" value="UniProtKB-KW"/>
</dbReference>
<gene>
    <name evidence="5" type="ORF">H0S81_02460</name>
</gene>
<keyword evidence="2" id="KW-0680">Restriction system</keyword>
<dbReference type="SUPFAM" id="SSF116734">
    <property type="entry name" value="DNA methylase specificity domain"/>
    <property type="match status" value="2"/>
</dbReference>
<keyword evidence="5" id="KW-0540">Nuclease</keyword>
<feature type="domain" description="Type I restriction modification DNA specificity" evidence="4">
    <location>
        <begin position="350"/>
        <end position="533"/>
    </location>
</feature>
<dbReference type="GO" id="GO:0003677">
    <property type="term" value="F:DNA binding"/>
    <property type="evidence" value="ECO:0007669"/>
    <property type="project" value="UniProtKB-KW"/>
</dbReference>
<sequence length="551" mass="62463">MTEATRNLLEQHFDTAFAAPDGIAKLRELILTLAMQGRLVEQDPSDPPASELLKEIQAEKQRLVKAGKIKKPKPLPPIKPEEVPYELPKGWEWVRLPEVYFGIGNKQNQIQKKDYLERGLFPVIDQGKNFIAGYCNDNERIVKIDRPVVIFGDHTKKIKYVEFDFVIGAEGVKILCPYHAVFTKFLYFLIQSFDLTDRGYARHFKVLNEKLVPLPPFSEQQCIVARIDQLMARCDTLETLRKEREEKRFAIHAAAINQLLDAPDGSAWNFIQQHFGELYTVKENVAELRKAILQLAVTGRLVPQNPDDPPASELLKEIKAEKQRLVKAGKIKKSKPLPPIKPEEVPFELPQGWEWVRLGDVSFSNDSGWSPQCLREKRSNGQWGILKVSAVTWGKFNPDENKALPSDKDPRPECEVKAGDFLLSRANTDELVARSVIVEETPEKLMMSDKIVRFRLPKSMNSHFINIVNGTEFSRSYYITNASGTSSSMKNVSRQVMAELPIPLPSLPEQHRIVAKIDQLMALCDTLEKQINAATSKQTEMLNAVMARVGG</sequence>